<evidence type="ECO:0000313" key="1">
    <source>
        <dbReference type="EMBL" id="MCM2679979.1"/>
    </source>
</evidence>
<dbReference type="Gene3D" id="3.40.190.10">
    <property type="entry name" value="Periplasmic binding protein-like II"/>
    <property type="match status" value="2"/>
</dbReference>
<accession>A0AA41W7Y9</accession>
<evidence type="ECO:0000313" key="2">
    <source>
        <dbReference type="Proteomes" id="UP001165393"/>
    </source>
</evidence>
<reference evidence="1 2" key="1">
    <citation type="journal article" date="2013" name="Antonie Van Leeuwenhoek">
        <title>Echinimonas agarilytica gen. nov., sp. nov., a new gammaproteobacterium isolated from the sea urchin Strongylocentrotus intermedius.</title>
        <authorList>
            <person name="Nedashkovskaya O.I."/>
            <person name="Stenkova A.M."/>
            <person name="Zhukova N.V."/>
            <person name="Van Trappen S."/>
            <person name="Lee J.S."/>
            <person name="Kim S.B."/>
        </authorList>
    </citation>
    <scope>NUCLEOTIDE SEQUENCE [LARGE SCALE GENOMIC DNA]</scope>
    <source>
        <strain evidence="1 2">KMM 6351</strain>
    </source>
</reference>
<name>A0AA41W7Y9_9GAMM</name>
<sequence length="260" mass="29779">MLTEKEYGHAEAQFSGTEMSEQQGLRALFSGQIDIAFLPTSTQREFSFKAVKVPLLQGMLGYRLLLTHSEHNDKFAGISSLQDLKNNAVAGFGLHWEDLRILYRNRIPVIASAGYQDLFAMLATSQIDYLPRGLNEIYIEIEQQSDRYSDLMINSDIALYYPFPRYFFVNRSNEGLARRLEKGLDMAIEDGSFKAIFEKHFSDVIQRVQSQSRHLIELQNPFLPDDLPPMHTDWWMPANHVSNKSANTEIPQENQGLANE</sequence>
<dbReference type="AlphaFoldDB" id="A0AA41W7Y9"/>
<proteinExistence type="predicted"/>
<keyword evidence="2" id="KW-1185">Reference proteome</keyword>
<gene>
    <name evidence="1" type="ORF">NAF29_09905</name>
</gene>
<dbReference type="SUPFAM" id="SSF53850">
    <property type="entry name" value="Periplasmic binding protein-like II"/>
    <property type="match status" value="1"/>
</dbReference>
<dbReference type="EMBL" id="JAMQGP010000003">
    <property type="protein sequence ID" value="MCM2679979.1"/>
    <property type="molecule type" value="Genomic_DNA"/>
</dbReference>
<dbReference type="Proteomes" id="UP001165393">
    <property type="component" value="Unassembled WGS sequence"/>
</dbReference>
<protein>
    <submittedName>
        <fullName evidence="1">Transporter substrate-binding domain-containing protein</fullName>
    </submittedName>
</protein>
<comment type="caution">
    <text evidence="1">The sequence shown here is derived from an EMBL/GenBank/DDBJ whole genome shotgun (WGS) entry which is preliminary data.</text>
</comment>
<dbReference type="RefSeq" id="WP_251261388.1">
    <property type="nucleotide sequence ID" value="NZ_JAMQGP010000003.1"/>
</dbReference>
<organism evidence="1 2">
    <name type="scientific">Echinimonas agarilytica</name>
    <dbReference type="NCBI Taxonomy" id="1215918"/>
    <lineage>
        <taxon>Bacteria</taxon>
        <taxon>Pseudomonadati</taxon>
        <taxon>Pseudomonadota</taxon>
        <taxon>Gammaproteobacteria</taxon>
        <taxon>Alteromonadales</taxon>
        <taxon>Echinimonadaceae</taxon>
        <taxon>Echinimonas</taxon>
    </lineage>
</organism>